<dbReference type="SUPFAM" id="SSF118310">
    <property type="entry name" value="AN1-like Zinc finger"/>
    <property type="match status" value="1"/>
</dbReference>
<dbReference type="Pfam" id="PF04473">
    <property type="entry name" value="DUF553"/>
    <property type="match status" value="1"/>
</dbReference>
<feature type="transmembrane region" description="Helical" evidence="6">
    <location>
        <begin position="99"/>
        <end position="119"/>
    </location>
</feature>
<evidence type="ECO:0000256" key="3">
    <source>
        <dbReference type="ARBA" id="ARBA00022771"/>
    </source>
</evidence>
<proteinExistence type="inferred from homology"/>
<keyword evidence="6" id="KW-0472">Membrane</keyword>
<accession>A3CXT4</accession>
<sequence length="415" mass="47592">MAKCYFCGRQIEGLPYVCRRCGETFCMDHRLPEYHNCVGKTFCADHRLSEYHNCVQERYSYTENSEDYSRYSDNANGHSRKTSSQRLARQTEQEITKTLAVLAIVVGLALFYPQIVLFVSQLEDDSGGSTALMQQDPSSTKVTLPDTTPENQAFKASDIPIIGDIIDPSESFKDSPKPHNYPYYAGGRRTLSFTTYGGLNEYFSKESHTYRYNYVDEVIMELLKNSYQDEYLDPFIEQIEKTSSSPEAQAQVAISLVQHIPYSWNRYSGMDSDWYYPYETLHNNQGVCSDKSLLLSYLLCQLGYDVVLFEFSDHMAVGVKCNGQYDFQNSGYAFIETTQPTIITYIPEDYLGGFRVTSDVKIIHVQGGDKSLDVSGEYRDAQELKKLDSMGQVLDQYHYARWQALTKKYDLQYDT</sequence>
<comment type="similarity">
    <text evidence="1">Belongs to the UPF0252 family.</text>
</comment>
<evidence type="ECO:0000259" key="7">
    <source>
        <dbReference type="PROSITE" id="PS51039"/>
    </source>
</evidence>
<feature type="domain" description="AN1-type" evidence="7">
    <location>
        <begin position="1"/>
        <end position="45"/>
    </location>
</feature>
<dbReference type="eggNOG" id="arCOG03449">
    <property type="taxonomic scope" value="Archaea"/>
</dbReference>
<dbReference type="InterPro" id="IPR007562">
    <property type="entry name" value="Transglutaminase-like_domain"/>
</dbReference>
<dbReference type="PROSITE" id="PS51039">
    <property type="entry name" value="ZF_AN1"/>
    <property type="match status" value="1"/>
</dbReference>
<dbReference type="SUPFAM" id="SSF54001">
    <property type="entry name" value="Cysteine proteinases"/>
    <property type="match status" value="1"/>
</dbReference>
<dbReference type="AlphaFoldDB" id="A3CXT4"/>
<keyword evidence="2" id="KW-0479">Metal-binding</keyword>
<dbReference type="Gene3D" id="3.10.620.30">
    <property type="match status" value="1"/>
</dbReference>
<evidence type="ECO:0000256" key="5">
    <source>
        <dbReference type="SAM" id="MobiDB-lite"/>
    </source>
</evidence>
<dbReference type="Proteomes" id="UP000002146">
    <property type="component" value="Chromosome"/>
</dbReference>
<gene>
    <name evidence="8" type="ordered locus">Memar_2261</name>
</gene>
<keyword evidence="4" id="KW-0862">Zinc</keyword>
<evidence type="ECO:0000256" key="6">
    <source>
        <dbReference type="SAM" id="Phobius"/>
    </source>
</evidence>
<dbReference type="PANTHER" id="PTHR39327:SF1">
    <property type="entry name" value="BLR5470 PROTEIN"/>
    <property type="match status" value="1"/>
</dbReference>
<protein>
    <submittedName>
        <fullName evidence="8">Zinc finger, AN1-type</fullName>
    </submittedName>
</protein>
<dbReference type="Pfam" id="PF01428">
    <property type="entry name" value="zf-AN1"/>
    <property type="match status" value="1"/>
</dbReference>
<keyword evidence="6" id="KW-1133">Transmembrane helix</keyword>
<dbReference type="Gene3D" id="4.10.1110.10">
    <property type="entry name" value="AN1-like Zinc finger"/>
    <property type="match status" value="1"/>
</dbReference>
<keyword evidence="9" id="KW-1185">Reference proteome</keyword>
<feature type="region of interest" description="Disordered" evidence="5">
    <location>
        <begin position="128"/>
        <end position="150"/>
    </location>
</feature>
<evidence type="ECO:0000313" key="8">
    <source>
        <dbReference type="EMBL" id="ABN58184.1"/>
    </source>
</evidence>
<dbReference type="SMART" id="SM00154">
    <property type="entry name" value="ZnF_AN1"/>
    <property type="match status" value="1"/>
</dbReference>
<keyword evidence="6" id="KW-0812">Transmembrane</keyword>
<keyword evidence="3" id="KW-0863">Zinc-finger</keyword>
<organism evidence="8 9">
    <name type="scientific">Methanoculleus marisnigri (strain ATCC 35101 / DSM 1498 / JR1)</name>
    <dbReference type="NCBI Taxonomy" id="368407"/>
    <lineage>
        <taxon>Archaea</taxon>
        <taxon>Methanobacteriati</taxon>
        <taxon>Methanobacteriota</taxon>
        <taxon>Stenosarchaea group</taxon>
        <taxon>Methanomicrobia</taxon>
        <taxon>Methanomicrobiales</taxon>
        <taxon>Methanomicrobiaceae</taxon>
        <taxon>Methanoculleus</taxon>
    </lineage>
</organism>
<evidence type="ECO:0000256" key="2">
    <source>
        <dbReference type="ARBA" id="ARBA00022723"/>
    </source>
</evidence>
<dbReference type="EMBL" id="CP000562">
    <property type="protein sequence ID" value="ABN58184.1"/>
    <property type="molecule type" value="Genomic_DNA"/>
</dbReference>
<dbReference type="InterPro" id="IPR038765">
    <property type="entry name" value="Papain-like_cys_pep_sf"/>
</dbReference>
<dbReference type="PANTHER" id="PTHR39327">
    <property type="match status" value="1"/>
</dbReference>
<evidence type="ECO:0000256" key="1">
    <source>
        <dbReference type="ARBA" id="ARBA00007458"/>
    </source>
</evidence>
<evidence type="ECO:0000313" key="9">
    <source>
        <dbReference type="Proteomes" id="UP000002146"/>
    </source>
</evidence>
<dbReference type="KEGG" id="mem:Memar_2261"/>
<reference evidence="8 9" key="1">
    <citation type="journal article" date="2009" name="Stand. Genomic Sci.">
        <title>Complete genome sequence of Methanoculleus marisnigri Romesser et al. 1981 type strain JR1.</title>
        <authorList>
            <person name="Anderson I.J."/>
            <person name="Sieprawska-Lupa M."/>
            <person name="Lapidus A."/>
            <person name="Nolan M."/>
            <person name="Copeland A."/>
            <person name="Glavina Del Rio T."/>
            <person name="Tice H."/>
            <person name="Dalin E."/>
            <person name="Barry K."/>
            <person name="Saunders E."/>
            <person name="Han C."/>
            <person name="Brettin T."/>
            <person name="Detter J.C."/>
            <person name="Bruce D."/>
            <person name="Mikhailova N."/>
            <person name="Pitluck S."/>
            <person name="Hauser L."/>
            <person name="Land M."/>
            <person name="Lucas S."/>
            <person name="Richardson P."/>
            <person name="Whitman W.B."/>
            <person name="Kyrpides N.C."/>
        </authorList>
    </citation>
    <scope>NUCLEOTIDE SEQUENCE [LARGE SCALE GENOMIC DNA]</scope>
    <source>
        <strain evidence="9">ATCC 35101 / DSM 1498 / JR1</strain>
    </source>
</reference>
<dbReference type="InterPro" id="IPR010319">
    <property type="entry name" value="Transglutaminase-like_Cys_pept"/>
</dbReference>
<dbReference type="STRING" id="368407.Memar_2261"/>
<feature type="region of interest" description="Disordered" evidence="5">
    <location>
        <begin position="66"/>
        <end position="85"/>
    </location>
</feature>
<name>A3CXT4_METMJ</name>
<dbReference type="GO" id="GO:0008270">
    <property type="term" value="F:zinc ion binding"/>
    <property type="evidence" value="ECO:0007669"/>
    <property type="project" value="UniProtKB-KW"/>
</dbReference>
<dbReference type="HOGENOM" id="CLU_661593_0_0_2"/>
<dbReference type="InterPro" id="IPR000058">
    <property type="entry name" value="Znf_AN1"/>
</dbReference>
<dbReference type="InterPro" id="IPR035896">
    <property type="entry name" value="AN1-like_Znf"/>
</dbReference>
<evidence type="ECO:0000256" key="4">
    <source>
        <dbReference type="ARBA" id="ARBA00022833"/>
    </source>
</evidence>